<reference evidence="1" key="1">
    <citation type="journal article" date="2023" name="Mol. Phylogenet. Evol.">
        <title>Genome-scale phylogeny and comparative genomics of the fungal order Sordariales.</title>
        <authorList>
            <person name="Hensen N."/>
            <person name="Bonometti L."/>
            <person name="Westerberg I."/>
            <person name="Brannstrom I.O."/>
            <person name="Guillou S."/>
            <person name="Cros-Aarteil S."/>
            <person name="Calhoun S."/>
            <person name="Haridas S."/>
            <person name="Kuo A."/>
            <person name="Mondo S."/>
            <person name="Pangilinan J."/>
            <person name="Riley R."/>
            <person name="LaButti K."/>
            <person name="Andreopoulos B."/>
            <person name="Lipzen A."/>
            <person name="Chen C."/>
            <person name="Yan M."/>
            <person name="Daum C."/>
            <person name="Ng V."/>
            <person name="Clum A."/>
            <person name="Steindorff A."/>
            <person name="Ohm R.A."/>
            <person name="Martin F."/>
            <person name="Silar P."/>
            <person name="Natvig D.O."/>
            <person name="Lalanne C."/>
            <person name="Gautier V."/>
            <person name="Ament-Velasquez S.L."/>
            <person name="Kruys A."/>
            <person name="Hutchinson M.I."/>
            <person name="Powell A.J."/>
            <person name="Barry K."/>
            <person name="Miller A.N."/>
            <person name="Grigoriev I.V."/>
            <person name="Debuchy R."/>
            <person name="Gladieux P."/>
            <person name="Hiltunen Thoren M."/>
            <person name="Johannesson H."/>
        </authorList>
    </citation>
    <scope>NUCLEOTIDE SEQUENCE</scope>
    <source>
        <strain evidence="1">CBS 892.96</strain>
    </source>
</reference>
<dbReference type="EMBL" id="MU866244">
    <property type="protein sequence ID" value="KAK4175216.1"/>
    <property type="molecule type" value="Genomic_DNA"/>
</dbReference>
<organism evidence="1 2">
    <name type="scientific">Triangularia setosa</name>
    <dbReference type="NCBI Taxonomy" id="2587417"/>
    <lineage>
        <taxon>Eukaryota</taxon>
        <taxon>Fungi</taxon>
        <taxon>Dikarya</taxon>
        <taxon>Ascomycota</taxon>
        <taxon>Pezizomycotina</taxon>
        <taxon>Sordariomycetes</taxon>
        <taxon>Sordariomycetidae</taxon>
        <taxon>Sordariales</taxon>
        <taxon>Podosporaceae</taxon>
        <taxon>Triangularia</taxon>
    </lineage>
</organism>
<sequence>MVWISWECTNTISQARHLCADLNERIDRNPGLLNTGSQWPTLGEARGKCVLLGAFPSTSPEIGFDIDIADKIHELRAVEQGPSHVSCIDSLWNGAQRDEAPTILPALLPLGDATRGDAYSAARTLNHTLKVLIGDSDAKFQRLWMFQDFVEGDVVELVVKLNMTVAGQG</sequence>
<keyword evidence="2" id="KW-1185">Reference proteome</keyword>
<accession>A0AAN6W6E2</accession>
<name>A0AAN6W6E2_9PEZI</name>
<evidence type="ECO:0000313" key="2">
    <source>
        <dbReference type="Proteomes" id="UP001302321"/>
    </source>
</evidence>
<dbReference type="GO" id="GO:0008081">
    <property type="term" value="F:phosphoric diester hydrolase activity"/>
    <property type="evidence" value="ECO:0007669"/>
    <property type="project" value="InterPro"/>
</dbReference>
<dbReference type="Proteomes" id="UP001302321">
    <property type="component" value="Unassembled WGS sequence"/>
</dbReference>
<dbReference type="Gene3D" id="3.20.20.190">
    <property type="entry name" value="Phosphatidylinositol (PI) phosphodiesterase"/>
    <property type="match status" value="1"/>
</dbReference>
<dbReference type="AlphaFoldDB" id="A0AAN6W6E2"/>
<proteinExistence type="predicted"/>
<evidence type="ECO:0000313" key="1">
    <source>
        <dbReference type="EMBL" id="KAK4175216.1"/>
    </source>
</evidence>
<reference evidence="1" key="2">
    <citation type="submission" date="2023-05" db="EMBL/GenBank/DDBJ databases">
        <authorList>
            <consortium name="Lawrence Berkeley National Laboratory"/>
            <person name="Steindorff A."/>
            <person name="Hensen N."/>
            <person name="Bonometti L."/>
            <person name="Westerberg I."/>
            <person name="Brannstrom I.O."/>
            <person name="Guillou S."/>
            <person name="Cros-Aarteil S."/>
            <person name="Calhoun S."/>
            <person name="Haridas S."/>
            <person name="Kuo A."/>
            <person name="Mondo S."/>
            <person name="Pangilinan J."/>
            <person name="Riley R."/>
            <person name="Labutti K."/>
            <person name="Andreopoulos B."/>
            <person name="Lipzen A."/>
            <person name="Chen C."/>
            <person name="Yanf M."/>
            <person name="Daum C."/>
            <person name="Ng V."/>
            <person name="Clum A."/>
            <person name="Ohm R."/>
            <person name="Martin F."/>
            <person name="Silar P."/>
            <person name="Natvig D."/>
            <person name="Lalanne C."/>
            <person name="Gautier V."/>
            <person name="Ament-Velasquez S.L."/>
            <person name="Kruys A."/>
            <person name="Hutchinson M.I."/>
            <person name="Powell A.J."/>
            <person name="Barry K."/>
            <person name="Miller A.N."/>
            <person name="Grigoriev I.V."/>
            <person name="Debuchy R."/>
            <person name="Gladieux P."/>
            <person name="Thoren M.H."/>
            <person name="Johannesson H."/>
        </authorList>
    </citation>
    <scope>NUCLEOTIDE SEQUENCE</scope>
    <source>
        <strain evidence="1">CBS 892.96</strain>
    </source>
</reference>
<comment type="caution">
    <text evidence="1">The sequence shown here is derived from an EMBL/GenBank/DDBJ whole genome shotgun (WGS) entry which is preliminary data.</text>
</comment>
<protein>
    <submittedName>
        <fullName evidence="1">Uncharacterized protein</fullName>
    </submittedName>
</protein>
<dbReference type="InterPro" id="IPR017946">
    <property type="entry name" value="PLC-like_Pdiesterase_TIM-brl"/>
</dbReference>
<gene>
    <name evidence="1" type="ORF">QBC36DRAFT_312237</name>
</gene>
<dbReference type="GO" id="GO:0006629">
    <property type="term" value="P:lipid metabolic process"/>
    <property type="evidence" value="ECO:0007669"/>
    <property type="project" value="InterPro"/>
</dbReference>
<dbReference type="SUPFAM" id="SSF51695">
    <property type="entry name" value="PLC-like phosphodiesterases"/>
    <property type="match status" value="1"/>
</dbReference>